<dbReference type="InterPro" id="IPR039614">
    <property type="entry name" value="PMI1-like"/>
</dbReference>
<dbReference type="PRINTS" id="PR00193">
    <property type="entry name" value="MYOSINHEAVY"/>
</dbReference>
<dbReference type="Pfam" id="PF10358">
    <property type="entry name" value="NT-C2"/>
    <property type="match status" value="1"/>
</dbReference>
<evidence type="ECO:0000256" key="4">
    <source>
        <dbReference type="ARBA" id="ARBA00022840"/>
    </source>
</evidence>
<dbReference type="Pfam" id="PF21745">
    <property type="entry name" value="PMI1_PMIR1-2_C"/>
    <property type="match status" value="1"/>
</dbReference>
<feature type="domain" description="LysM" evidence="14">
    <location>
        <begin position="2620"/>
        <end position="2668"/>
    </location>
</feature>
<sequence length="2704" mass="302524">MAAPVNIIVGSHVWVEDPALAWIDGEVFKISGEEVHVHTTNGKTAVANISKVFPKDTEAPPGGVDDMTKLSYLHEPGVLHNLAMRYELNEIYTYTGNILIAINPFQRLPHLYDTHMMEQYKGVGFGELSPHVFAVADVAYKAMMNEGKSNSILVSGESGAGKTETTKMLMRYLAYLGGRSGVEGRTVEQQVLESNPVLEAFGNAKTVRNNNSSRFGKFVEIQFDKNGRISGAAVRTYLLERSRVCQISDPERNYHCFYLLCAAPPEVREKFKLVDPKSFHYLNQSSCYALDGVDDTQEYLATIRAMDIVGISEEEQEAIFCVVAAILHLGNIEFAKGADVDSSVIKDEKSRFHLNTTAELLKCDVKSLENALIKRVMVTPEEIITRTLDPVAAVGSRDALAKTIYSRLFDWLVDKINFSIGQDPNSKQLIGVLDIYGFESFKFNSFEQFCINFTNEKLQQHFNQHVFKMEQEEYTKEEINWSYIEFVDNQDVLDLIEKKPGGIIALLDEACMFPKSTHETFAQKLFQTFKNNKRFIKPKLSRTSFTISHYAGEVTYLADLFLDKNKDYVVAEHQDLLMASKCAFVASLFPPAEESSKSSKFSSIGSRFKLQLQSLMETLNSTEPHYIRCVKPNNLLKPAIFENANIIQQLRCGGVLEAIRISCAGYPTRRTFYEFLHRFGVLAPEILEGNHDDKVACQMILDKMGLKGYQIGKTKVFLRAGQMAELDARRAEVLGNAARTIQRQIRTYIARKEFIELRKAAIMLQSCWRGMLACKLYEQLRREAAALKIQKNFRRHIARESYLTLRLAAITLQTGLRAMTARNEFRFRKQTKAAIIIQAALRCHVACSYHKSLQKAALTTQCGWRSRIARRELRKLKMAARETGALKEAKDKLEKRVEELTWRLQLEKRLRTDLEEEKAQEIAKLHDALHAMQIQVEEANARVIREQEAARKAIEEAPPVIKETPVIVQDTEKVNSLAAEVESLKVSLLSERKAAEESHNACTDAETRNAELVKKLEESERKVDQLQESVHRLEEKLANSESEIQVLRQQSLAISPTGKSLTARQRTMIIPGTPANGNVVNGEAKVPSDTTLAISNAREPESEEKPQKSLNEKQQENQDLLIKCISQNLGFSGSKPIAACVVYKCLLHWRSFEVERTTVFDRIIQMIASAIEAQDNNDVLAYWLSNSSTLLLLLQHTLKASGAASLTPQRRRASSASLFGRMSQGLRASPQSAGLSFLSGRGHSRLDDLRQVEAKYPALLFKQQLTAFLEKIYGMMRDNLKKEISPLLGLCIQAPRTSRASLVKGRSQANAVAQQALIAHWQSIVKSLNCYLQIMKSNHVPPFLVRKLFTQIFSFINVQLFNSLLLRRECCSFSNGEYVKAGLAELEQWCHEATEEYAGSTWDELKHIRQAVGFLVIHQKPKKTLIEITKELCPVLSIQQLYRISTMYWDDKYGTHSVSSDVIANMRVMMTEDSNNAVSSSFLLDDDSSIPFTVDDISKSLKQVDITDVDPPLVIRENSDERGLPINDPPRQTRLNSLSHFNSLVMMLSKVETKKKNGEDSGNRKLLNEIEAISKALYLDKNPPRTSFSALNTWSKPSGKTHLPEPKSKLKNSNEDPSRKDKKSIWNWKPLKAFSNVRNRKFACCFSLHVHSIEGLPVSFNDLSLCVHWKRRDGGLMTRPAKVFDGTAEFEEKLTHTCSVYGSKSGPHHSAKYEAKHFLLYASLFGTPDLDLGKHRLDLTRLLPVTLEELEEEKSSGKWTTSFKLSGKAKGATMNVSLGYVIIGDNLLPLRDNQVKQNNLSTGKGITRFGHGDHQKGTMRRVESLPSLVNLKSFDSSHIVEEIKDLHEVLPMSKSELDTKRLDQKFDDDKSDASAASKPEPDVLTEQFEPIKPPSYFGSESSKENIEKETEDNEFSVVEQGIEVSSEEHAISAIETAQVVETNPDMGVKREECSRPHPSIEASSSNQSDECVVQDCYSKEDYQCSKESLMIELELALDEITNLETELDSPDLEDPEYYMENEANYRTTRKAKSVDLDKVTESVASEFLNMLGLDHSPVSLSPEIEPESPRERLLRQFEEDALASGFSLFDFDMAEEEDFDTSTASGWGNLTDDLSFVIQDVEQEHQMENNESNKTSAKVLEDLETEALMREWGLNEKAFHHSPPDSSGGFGSPVHLPPEEPLELPSLGEGLGPFLQTENGGFLRSMNPSLFNNAKNGGNLIMQVSNPVVVPAEMGSGIMDILQQLASVGIEKLSMQANKLMPLKDITGKTMEQVAWETAPTLEGPERQCLLQNGSEVGQDMSGGQKKVKRVSPLLSSNKCSSTSINEMGSDYVSLEDLAPLAMDKIEALSMEGLRIQSGMSDQDAPSNISAQSIGEIPALQGKGFGISGSLGLDGTGGLQLLDIKNSGDDVDGLMGLSLTLDEWMKLDSGEIDDEDQISERTSKVLAAHHATSVDFIRRGSKGEKRRGKKCGLLGNNFTVALMVQLHDPIRNYEPVGAPMLALIQVERVFVPPKPKIYRTVSALRNGNQEDDDDSESTMHKEVKEDGIKEENASQEEEIPQFRITEVHVAGLKTELGKKKLWGTKNQQQSGSRWLLANGMGKSNKHPLLKSKAPKASTPSTTKVQPGETLWSISSRIHGTGAKWKELAALNPHIRNPNVIFPNETISIANSDPLETNLLLLLLQKAKQTEDSYSPPPMRLKEIP</sequence>
<dbReference type="PROSITE" id="PS51456">
    <property type="entry name" value="MYOSIN_MOTOR"/>
    <property type="match status" value="1"/>
</dbReference>
<dbReference type="Pfam" id="PF01476">
    <property type="entry name" value="LysM"/>
    <property type="match status" value="1"/>
</dbReference>
<comment type="similarity">
    <text evidence="1">Belongs to the TRAFAC class myosin-kinesin ATPase superfamily. Myosin family. Plant myosin class XI subfamily.</text>
</comment>
<evidence type="ECO:0000256" key="1">
    <source>
        <dbReference type="ARBA" id="ARBA00008049"/>
    </source>
</evidence>
<dbReference type="InterPro" id="IPR037975">
    <property type="entry name" value="MyosinXI_CBD"/>
</dbReference>
<feature type="region of interest" description="Actin-binding" evidence="9">
    <location>
        <begin position="612"/>
        <end position="634"/>
    </location>
</feature>
<dbReference type="InterPro" id="IPR048972">
    <property type="entry name" value="PMI1_PMIR1-2_C"/>
</dbReference>
<dbReference type="InterPro" id="IPR027417">
    <property type="entry name" value="P-loop_NTPase"/>
</dbReference>
<feature type="region of interest" description="Disordered" evidence="11">
    <location>
        <begin position="2157"/>
        <end position="2191"/>
    </location>
</feature>
<dbReference type="PROSITE" id="PS51840">
    <property type="entry name" value="C2_NT"/>
    <property type="match status" value="1"/>
</dbReference>
<dbReference type="InterPro" id="IPR019448">
    <property type="entry name" value="NT-C2"/>
</dbReference>
<keyword evidence="4 9" id="KW-0067">ATP-binding</keyword>
<reference evidence="17 18" key="1">
    <citation type="journal article" date="2024" name="G3 (Bethesda)">
        <title>Genome assembly of Hibiscus sabdariffa L. provides insights into metabolisms of medicinal natural products.</title>
        <authorList>
            <person name="Kim T."/>
        </authorList>
    </citation>
    <scope>NUCLEOTIDE SEQUENCE [LARGE SCALE GENOMIC DNA]</scope>
    <source>
        <strain evidence="17">TK-2024</strain>
        <tissue evidence="17">Old leaves</tissue>
    </source>
</reference>
<dbReference type="InterPro" id="IPR036779">
    <property type="entry name" value="LysM_dom_sf"/>
</dbReference>
<evidence type="ECO:0000256" key="10">
    <source>
        <dbReference type="SAM" id="Coils"/>
    </source>
</evidence>
<dbReference type="InterPro" id="IPR036018">
    <property type="entry name" value="MYSc_Myo11"/>
</dbReference>
<dbReference type="EMBL" id="JBBPBM010000020">
    <property type="protein sequence ID" value="KAK8550330.1"/>
    <property type="molecule type" value="Genomic_DNA"/>
</dbReference>
<feature type="compositionally biased region" description="Basic and acidic residues" evidence="11">
    <location>
        <begin position="1602"/>
        <end position="1619"/>
    </location>
</feature>
<evidence type="ECO:0000256" key="5">
    <source>
        <dbReference type="ARBA" id="ARBA00022860"/>
    </source>
</evidence>
<proteinExistence type="inferred from homology"/>
<dbReference type="Pfam" id="PF00063">
    <property type="entry name" value="Myosin_head"/>
    <property type="match status" value="1"/>
</dbReference>
<evidence type="ECO:0000256" key="11">
    <source>
        <dbReference type="SAM" id="MobiDB-lite"/>
    </source>
</evidence>
<evidence type="ECO:0000256" key="2">
    <source>
        <dbReference type="ARBA" id="ARBA00022737"/>
    </source>
</evidence>
<dbReference type="InterPro" id="IPR018392">
    <property type="entry name" value="LysM"/>
</dbReference>
<feature type="region of interest" description="Disordered" evidence="11">
    <location>
        <begin position="2597"/>
        <end position="2626"/>
    </location>
</feature>
<dbReference type="PROSITE" id="PS51844">
    <property type="entry name" value="SH3_LIKE"/>
    <property type="match status" value="1"/>
</dbReference>
<keyword evidence="18" id="KW-1185">Reference proteome</keyword>
<dbReference type="Gene3D" id="1.10.10.820">
    <property type="match status" value="1"/>
</dbReference>
<dbReference type="SMART" id="SM00257">
    <property type="entry name" value="LysM"/>
    <property type="match status" value="1"/>
</dbReference>
<evidence type="ECO:0000313" key="17">
    <source>
        <dbReference type="EMBL" id="KAK8550330.1"/>
    </source>
</evidence>
<evidence type="ECO:0000256" key="7">
    <source>
        <dbReference type="ARBA" id="ARBA00023123"/>
    </source>
</evidence>
<feature type="region of interest" description="Disordered" evidence="11">
    <location>
        <begin position="2524"/>
        <end position="2559"/>
    </location>
</feature>
<evidence type="ECO:0000259" key="14">
    <source>
        <dbReference type="PROSITE" id="PS51782"/>
    </source>
</evidence>
<dbReference type="PROSITE" id="PS51126">
    <property type="entry name" value="DILUTE"/>
    <property type="match status" value="1"/>
</dbReference>
<dbReference type="PROSITE" id="PS51782">
    <property type="entry name" value="LYSM"/>
    <property type="match status" value="1"/>
</dbReference>
<dbReference type="InterPro" id="IPR002710">
    <property type="entry name" value="Dilute_dom"/>
</dbReference>
<dbReference type="CDD" id="cd01384">
    <property type="entry name" value="MYSc_Myo11"/>
    <property type="match status" value="1"/>
</dbReference>
<feature type="compositionally biased region" description="Basic and acidic residues" evidence="11">
    <location>
        <begin position="1860"/>
        <end position="1872"/>
    </location>
</feature>
<feature type="compositionally biased region" description="Basic residues" evidence="11">
    <location>
        <begin position="2603"/>
        <end position="2613"/>
    </location>
</feature>
<evidence type="ECO:0000256" key="3">
    <source>
        <dbReference type="ARBA" id="ARBA00022741"/>
    </source>
</evidence>
<dbReference type="SMART" id="SM00015">
    <property type="entry name" value="IQ"/>
    <property type="match status" value="6"/>
</dbReference>
<dbReference type="InterPro" id="IPR001609">
    <property type="entry name" value="Myosin_head_motor_dom-like"/>
</dbReference>
<dbReference type="PROSITE" id="PS50096">
    <property type="entry name" value="IQ"/>
    <property type="match status" value="6"/>
</dbReference>
<dbReference type="CDD" id="cd15475">
    <property type="entry name" value="MyosinXI_CBD"/>
    <property type="match status" value="1"/>
</dbReference>
<keyword evidence="6 10" id="KW-0175">Coiled coil</keyword>
<keyword evidence="5" id="KW-0112">Calmodulin-binding</keyword>
<keyword evidence="9" id="KW-0009">Actin-binding</keyword>
<dbReference type="Gene3D" id="1.20.5.190">
    <property type="match status" value="3"/>
</dbReference>
<protein>
    <submittedName>
        <fullName evidence="17">Uncharacterized protein</fullName>
    </submittedName>
</protein>
<keyword evidence="2" id="KW-0677">Repeat</keyword>
<dbReference type="InterPro" id="IPR004009">
    <property type="entry name" value="SH3_Myosin"/>
</dbReference>
<dbReference type="Pfam" id="PF00612">
    <property type="entry name" value="IQ"/>
    <property type="match status" value="3"/>
</dbReference>
<dbReference type="Gene3D" id="3.40.850.10">
    <property type="entry name" value="Kinesin motor domain"/>
    <property type="match status" value="1"/>
</dbReference>
<dbReference type="SMART" id="SM00242">
    <property type="entry name" value="MYSc"/>
    <property type="match status" value="1"/>
</dbReference>
<feature type="domain" description="Dilute" evidence="12">
    <location>
        <begin position="1161"/>
        <end position="1472"/>
    </location>
</feature>
<feature type="compositionally biased region" description="Basic and acidic residues" evidence="11">
    <location>
        <begin position="2537"/>
        <end position="2552"/>
    </location>
</feature>
<gene>
    <name evidence="17" type="ORF">V6N12_039044</name>
</gene>
<evidence type="ECO:0000259" key="16">
    <source>
        <dbReference type="PROSITE" id="PS51844"/>
    </source>
</evidence>
<feature type="domain" description="Myosin motor" evidence="13">
    <location>
        <begin position="62"/>
        <end position="731"/>
    </location>
</feature>
<dbReference type="SMART" id="SM01132">
    <property type="entry name" value="DIL"/>
    <property type="match status" value="1"/>
</dbReference>
<accession>A0ABR2E184</accession>
<dbReference type="SUPFAM" id="SSF54106">
    <property type="entry name" value="LysM domain"/>
    <property type="match status" value="1"/>
</dbReference>
<keyword evidence="8 9" id="KW-0505">Motor protein</keyword>
<dbReference type="Proteomes" id="UP001472677">
    <property type="component" value="Unassembled WGS sequence"/>
</dbReference>
<feature type="compositionally biased region" description="Polar residues" evidence="11">
    <location>
        <begin position="1589"/>
        <end position="1598"/>
    </location>
</feature>
<dbReference type="CDD" id="cd00118">
    <property type="entry name" value="LysM"/>
    <property type="match status" value="1"/>
</dbReference>
<dbReference type="Pfam" id="PF01843">
    <property type="entry name" value="DIL"/>
    <property type="match status" value="1"/>
</dbReference>
<dbReference type="InterPro" id="IPR000048">
    <property type="entry name" value="IQ_motif_EF-hand-BS"/>
</dbReference>
<evidence type="ECO:0000256" key="6">
    <source>
        <dbReference type="ARBA" id="ARBA00023054"/>
    </source>
</evidence>
<feature type="compositionally biased region" description="Basic and acidic residues" evidence="11">
    <location>
        <begin position="1098"/>
        <end position="1113"/>
    </location>
</feature>
<feature type="domain" description="Myosin N-terminal SH3-like" evidence="16">
    <location>
        <begin position="8"/>
        <end position="57"/>
    </location>
</feature>
<dbReference type="PANTHER" id="PTHR33414:SF1">
    <property type="entry name" value="PROTEIN PLASTID MOVEMENT IMPAIRED 1-RELATED 1"/>
    <property type="match status" value="1"/>
</dbReference>
<evidence type="ECO:0000256" key="9">
    <source>
        <dbReference type="PROSITE-ProRule" id="PRU00782"/>
    </source>
</evidence>
<keyword evidence="7 9" id="KW-0518">Myosin</keyword>
<dbReference type="Pfam" id="PF02736">
    <property type="entry name" value="Myosin_N"/>
    <property type="match status" value="1"/>
</dbReference>
<feature type="domain" description="C2 NT-type" evidence="15">
    <location>
        <begin position="1634"/>
        <end position="1782"/>
    </location>
</feature>
<keyword evidence="3 9" id="KW-0547">Nucleotide-binding</keyword>
<dbReference type="SUPFAM" id="SSF52540">
    <property type="entry name" value="P-loop containing nucleoside triphosphate hydrolases"/>
    <property type="match status" value="2"/>
</dbReference>
<dbReference type="Gene3D" id="1.20.120.720">
    <property type="entry name" value="Myosin VI head, motor domain, U50 subdomain"/>
    <property type="match status" value="1"/>
</dbReference>
<evidence type="ECO:0000259" key="12">
    <source>
        <dbReference type="PROSITE" id="PS51126"/>
    </source>
</evidence>
<feature type="region of interest" description="Disordered" evidence="11">
    <location>
        <begin position="1860"/>
        <end position="1914"/>
    </location>
</feature>
<dbReference type="Gene3D" id="1.20.58.530">
    <property type="match status" value="1"/>
</dbReference>
<dbReference type="InterPro" id="IPR036961">
    <property type="entry name" value="Kinesin_motor_dom_sf"/>
</dbReference>
<feature type="region of interest" description="Disordered" evidence="11">
    <location>
        <begin position="1094"/>
        <end position="1113"/>
    </location>
</feature>
<evidence type="ECO:0000259" key="15">
    <source>
        <dbReference type="PROSITE" id="PS51840"/>
    </source>
</evidence>
<evidence type="ECO:0000256" key="8">
    <source>
        <dbReference type="ARBA" id="ARBA00023175"/>
    </source>
</evidence>
<feature type="region of interest" description="Disordered" evidence="11">
    <location>
        <begin position="1589"/>
        <end position="1622"/>
    </location>
</feature>
<feature type="region of interest" description="Disordered" evidence="11">
    <location>
        <begin position="1948"/>
        <end position="1968"/>
    </location>
</feature>
<dbReference type="PANTHER" id="PTHR33414">
    <property type="entry name" value="PROTEIN PLASTID MOVEMENT IMPAIRED 1-RELATED 1"/>
    <property type="match status" value="1"/>
</dbReference>
<evidence type="ECO:0000259" key="13">
    <source>
        <dbReference type="PROSITE" id="PS51456"/>
    </source>
</evidence>
<feature type="coiled-coil region" evidence="10">
    <location>
        <begin position="1002"/>
        <end position="1050"/>
    </location>
</feature>
<feature type="binding site" evidence="9">
    <location>
        <begin position="156"/>
        <end position="163"/>
    </location>
    <ligand>
        <name>ATP</name>
        <dbReference type="ChEBI" id="CHEBI:30616"/>
    </ligand>
</feature>
<dbReference type="Gene3D" id="3.10.350.10">
    <property type="entry name" value="LysM domain"/>
    <property type="match status" value="1"/>
</dbReference>
<name>A0ABR2E184_9ROSI</name>
<feature type="coiled-coil region" evidence="10">
    <location>
        <begin position="876"/>
        <end position="956"/>
    </location>
</feature>
<dbReference type="Gene3D" id="3.30.70.1590">
    <property type="match status" value="1"/>
</dbReference>
<evidence type="ECO:0000313" key="18">
    <source>
        <dbReference type="Proteomes" id="UP001472677"/>
    </source>
</evidence>
<organism evidence="17 18">
    <name type="scientific">Hibiscus sabdariffa</name>
    <name type="common">roselle</name>
    <dbReference type="NCBI Taxonomy" id="183260"/>
    <lineage>
        <taxon>Eukaryota</taxon>
        <taxon>Viridiplantae</taxon>
        <taxon>Streptophyta</taxon>
        <taxon>Embryophyta</taxon>
        <taxon>Tracheophyta</taxon>
        <taxon>Spermatophyta</taxon>
        <taxon>Magnoliopsida</taxon>
        <taxon>eudicotyledons</taxon>
        <taxon>Gunneridae</taxon>
        <taxon>Pentapetalae</taxon>
        <taxon>rosids</taxon>
        <taxon>malvids</taxon>
        <taxon>Malvales</taxon>
        <taxon>Malvaceae</taxon>
        <taxon>Malvoideae</taxon>
        <taxon>Hibiscus</taxon>
    </lineage>
</organism>
<comment type="caution">
    <text evidence="17">The sequence shown here is derived from an EMBL/GenBank/DDBJ whole genome shotgun (WGS) entry which is preliminary data.</text>
</comment>